<feature type="region of interest" description="Disordered" evidence="1">
    <location>
        <begin position="227"/>
        <end position="250"/>
    </location>
</feature>
<evidence type="ECO:0000313" key="3">
    <source>
        <dbReference type="EMBL" id="EMM72579.1"/>
    </source>
</evidence>
<evidence type="ECO:0000256" key="1">
    <source>
        <dbReference type="SAM" id="MobiDB-lite"/>
    </source>
</evidence>
<feature type="compositionally biased region" description="Basic and acidic residues" evidence="1">
    <location>
        <begin position="229"/>
        <end position="250"/>
    </location>
</feature>
<accession>M6FR20</accession>
<reference evidence="3 4" key="1">
    <citation type="submission" date="2013-01" db="EMBL/GenBank/DDBJ databases">
        <authorList>
            <person name="Harkins D.M."/>
            <person name="Durkin A.S."/>
            <person name="Brinkac L.M."/>
            <person name="Haft D.H."/>
            <person name="Selengut J.D."/>
            <person name="Sanka R."/>
            <person name="DePew J."/>
            <person name="Purushe J."/>
            <person name="Hospenthal D.R."/>
            <person name="Murray C.K."/>
            <person name="Pimentel G."/>
            <person name="Wasfy M."/>
            <person name="Vinetz J.M."/>
            <person name="Sutton G.G."/>
            <person name="Nierman W.C."/>
            <person name="Fouts D.E."/>
        </authorList>
    </citation>
    <scope>NUCLEOTIDE SEQUENCE [LARGE SCALE GENOMIC DNA]</scope>
    <source>
        <strain evidence="3 4">2006001855</strain>
    </source>
</reference>
<keyword evidence="2" id="KW-0812">Transmembrane</keyword>
<organism evidence="3 4">
    <name type="scientific">Leptospira weilii str. 2006001855</name>
    <dbReference type="NCBI Taxonomy" id="996804"/>
    <lineage>
        <taxon>Bacteria</taxon>
        <taxon>Pseudomonadati</taxon>
        <taxon>Spirochaetota</taxon>
        <taxon>Spirochaetia</taxon>
        <taxon>Leptospirales</taxon>
        <taxon>Leptospiraceae</taxon>
        <taxon>Leptospira</taxon>
    </lineage>
</organism>
<keyword evidence="2" id="KW-1133">Transmembrane helix</keyword>
<protein>
    <submittedName>
        <fullName evidence="3">Uncharacterized protein</fullName>
    </submittedName>
</protein>
<dbReference type="EMBL" id="AFJM02000038">
    <property type="protein sequence ID" value="EMM72579.1"/>
    <property type="molecule type" value="Genomic_DNA"/>
</dbReference>
<comment type="caution">
    <text evidence="3">The sequence shown here is derived from an EMBL/GenBank/DDBJ whole genome shotgun (WGS) entry which is preliminary data.</text>
</comment>
<feature type="transmembrane region" description="Helical" evidence="2">
    <location>
        <begin position="12"/>
        <end position="30"/>
    </location>
</feature>
<feature type="compositionally biased region" description="Basic and acidic residues" evidence="1">
    <location>
        <begin position="277"/>
        <end position="287"/>
    </location>
</feature>
<feature type="compositionally biased region" description="Polar residues" evidence="1">
    <location>
        <begin position="157"/>
        <end position="166"/>
    </location>
</feature>
<evidence type="ECO:0000313" key="4">
    <source>
        <dbReference type="Proteomes" id="UP000012101"/>
    </source>
</evidence>
<dbReference type="Proteomes" id="UP000012101">
    <property type="component" value="Unassembled WGS sequence"/>
</dbReference>
<name>M6FR20_9LEPT</name>
<sequence length="606" mass="69797">MFNGIKRYKTKTRFAGAVSVFGIAAFLILFCWKSNFGSAHNLSTTTLDSALEWSFEPERKLESGSFRIPEKSNELFLVDDFREKPENWKSGYEDKQLRNVLSDFLKESEFKKENNTTLNPEITKIKKTKEESKEFKNLKPEKPASTNPSEAAGNPELVTNSNDSSNTKIQDMWELPQEETHSTNDLEITGAWEASAELSVVEEAEIRNREKVTNLERERGFSDLQVKSGSEKNDIETGNENEKKSAIKRQIEPNHLLKSDFLNRNPITVSADFSNQKSEKETIDRVSHPNPDGVLKTKTSKSKHPDKLTQLYIQEVERYLNRNEDGLSGGAIARKKDVLNIPEFFSEEYSKVVIDPLEKVDLESDLRSNSLERMGRQTKPISKSQQNSIYAAINEEKSKHLQEVDFANLDRSKTIDLENGTKKDEEKFVPGELVKSNFLIRTPEEKFNLSFVSEVSHPNPDGVLKNRISTSLKSKVDFDFVSWEMESDTFEIHILENIHIESWAWNHIREKLDEIKNKTFKSNAPSLFASGKEMFLYFPRRDESRRKSRPNPNKQDFVFENPGNTRKYSNSLILIHSLEIPNINRKQMRYYAIRTNGPPPTDHKQV</sequence>
<keyword evidence="2" id="KW-0472">Membrane</keyword>
<dbReference type="AlphaFoldDB" id="M6FR20"/>
<feature type="region of interest" description="Disordered" evidence="1">
    <location>
        <begin position="272"/>
        <end position="303"/>
    </location>
</feature>
<feature type="region of interest" description="Disordered" evidence="1">
    <location>
        <begin position="121"/>
        <end position="166"/>
    </location>
</feature>
<feature type="compositionally biased region" description="Basic and acidic residues" evidence="1">
    <location>
        <begin position="128"/>
        <end position="142"/>
    </location>
</feature>
<evidence type="ECO:0000256" key="2">
    <source>
        <dbReference type="SAM" id="Phobius"/>
    </source>
</evidence>
<gene>
    <name evidence="3" type="ORF">LEP1GSC038_4851</name>
</gene>
<feature type="region of interest" description="Disordered" evidence="1">
    <location>
        <begin position="542"/>
        <end position="562"/>
    </location>
</feature>
<proteinExistence type="predicted"/>